<proteinExistence type="inferred from homology"/>
<dbReference type="Pfam" id="PF01648">
    <property type="entry name" value="ACPS"/>
    <property type="match status" value="1"/>
</dbReference>
<comment type="caution">
    <text evidence="4">The sequence shown here is derived from an EMBL/GenBank/DDBJ whole genome shotgun (WGS) entry which is preliminary data.</text>
</comment>
<organism evidence="4 5">
    <name type="scientific">Paralabilibaculum antarcticum</name>
    <dbReference type="NCBI Taxonomy" id="2912572"/>
    <lineage>
        <taxon>Bacteria</taxon>
        <taxon>Pseudomonadati</taxon>
        <taxon>Bacteroidota</taxon>
        <taxon>Bacteroidia</taxon>
        <taxon>Marinilabiliales</taxon>
        <taxon>Marinifilaceae</taxon>
        <taxon>Paralabilibaculum</taxon>
    </lineage>
</organism>
<protein>
    <submittedName>
        <fullName evidence="4">4'-phosphopantetheinyl transferase superfamily protein</fullName>
    </submittedName>
</protein>
<dbReference type="SUPFAM" id="SSF56214">
    <property type="entry name" value="4'-phosphopantetheinyl transferase"/>
    <property type="match status" value="2"/>
</dbReference>
<dbReference type="InterPro" id="IPR008278">
    <property type="entry name" value="4-PPantetheinyl_Trfase_dom"/>
</dbReference>
<evidence type="ECO:0000313" key="4">
    <source>
        <dbReference type="EMBL" id="MDE5418121.1"/>
    </source>
</evidence>
<dbReference type="InterPro" id="IPR050559">
    <property type="entry name" value="P-Pant_transferase_sf"/>
</dbReference>
<evidence type="ECO:0000259" key="3">
    <source>
        <dbReference type="Pfam" id="PF01648"/>
    </source>
</evidence>
<dbReference type="PANTHER" id="PTHR12215:SF10">
    <property type="entry name" value="L-AMINOADIPATE-SEMIALDEHYDE DEHYDROGENASE-PHOSPHOPANTETHEINYL TRANSFERASE"/>
    <property type="match status" value="1"/>
</dbReference>
<dbReference type="Proteomes" id="UP001528920">
    <property type="component" value="Unassembled WGS sequence"/>
</dbReference>
<dbReference type="EMBL" id="JAKJSC010000001">
    <property type="protein sequence ID" value="MDE5418121.1"/>
    <property type="molecule type" value="Genomic_DNA"/>
</dbReference>
<keyword evidence="2 4" id="KW-0808">Transferase</keyword>
<dbReference type="Gene3D" id="3.90.470.20">
    <property type="entry name" value="4'-phosphopantetheinyl transferase domain"/>
    <property type="match status" value="1"/>
</dbReference>
<sequence length="213" mass="24321">MPICQQLDINKDCTLLIWNVSEPLDELLQQVTLTIDEQAKLNSFGSKSRKLEFVATRCLVQLSLGADVRIMNDEHGKPHLLNSDLAISISHTKSYVGILLGKNHSVALDMEYLSDRVERIASRFLSEKELNSIANENRILHLYQHWCAKECLIKLYGKKDVHLIDELKVDPFSPSDISFTGEVCRLDFSEKYTFQFLQFDGQLLVYATKKASN</sequence>
<comment type="similarity">
    <text evidence="1">Belongs to the P-Pant transferase superfamily. Gsp/Sfp/HetI/AcpT family.</text>
</comment>
<dbReference type="GO" id="GO:0016740">
    <property type="term" value="F:transferase activity"/>
    <property type="evidence" value="ECO:0007669"/>
    <property type="project" value="UniProtKB-KW"/>
</dbReference>
<reference evidence="4 5" key="1">
    <citation type="submission" date="2022-01" db="EMBL/GenBank/DDBJ databases">
        <title>Labilibaculum sp. nov, a marine bacterium isolated from Antarctica.</title>
        <authorList>
            <person name="Dai W."/>
        </authorList>
    </citation>
    <scope>NUCLEOTIDE SEQUENCE [LARGE SCALE GENOMIC DNA]</scope>
    <source>
        <strain evidence="4 5">DW002</strain>
    </source>
</reference>
<evidence type="ECO:0000313" key="5">
    <source>
        <dbReference type="Proteomes" id="UP001528920"/>
    </source>
</evidence>
<dbReference type="PANTHER" id="PTHR12215">
    <property type="entry name" value="PHOSPHOPANTETHEINE TRANSFERASE"/>
    <property type="match status" value="1"/>
</dbReference>
<feature type="domain" description="4'-phosphopantetheinyl transferase" evidence="3">
    <location>
        <begin position="106"/>
        <end position="195"/>
    </location>
</feature>
<dbReference type="InterPro" id="IPR037143">
    <property type="entry name" value="4-PPantetheinyl_Trfase_dom_sf"/>
</dbReference>
<accession>A0ABT5VRR7</accession>
<gene>
    <name evidence="4" type="ORF">L3049_08875</name>
</gene>
<name>A0ABT5VRR7_9BACT</name>
<keyword evidence="5" id="KW-1185">Reference proteome</keyword>
<evidence type="ECO:0000256" key="1">
    <source>
        <dbReference type="ARBA" id="ARBA00010990"/>
    </source>
</evidence>
<dbReference type="RefSeq" id="WP_275109454.1">
    <property type="nucleotide sequence ID" value="NZ_JAKJSC010000001.1"/>
</dbReference>
<evidence type="ECO:0000256" key="2">
    <source>
        <dbReference type="ARBA" id="ARBA00022679"/>
    </source>
</evidence>